<keyword evidence="1" id="KW-0812">Transmembrane</keyword>
<accession>A0A836CEM9</accession>
<dbReference type="PANTHER" id="PTHR11319">
    <property type="entry name" value="G PROTEIN-COUPLED RECEPTOR-RELATED"/>
    <property type="match status" value="1"/>
</dbReference>
<keyword evidence="1" id="KW-1133">Transmembrane helix</keyword>
<dbReference type="AlphaFoldDB" id="A0A836CEM9"/>
<dbReference type="EMBL" id="JAFCMP010000192">
    <property type="protein sequence ID" value="KAG5183670.1"/>
    <property type="molecule type" value="Genomic_DNA"/>
</dbReference>
<dbReference type="Proteomes" id="UP000664859">
    <property type="component" value="Unassembled WGS sequence"/>
</dbReference>
<reference evidence="2" key="1">
    <citation type="submission" date="2021-02" db="EMBL/GenBank/DDBJ databases">
        <title>First Annotated Genome of the Yellow-green Alga Tribonema minus.</title>
        <authorList>
            <person name="Mahan K.M."/>
        </authorList>
    </citation>
    <scope>NUCLEOTIDE SEQUENCE</scope>
    <source>
        <strain evidence="2">UTEX B ZZ1240</strain>
    </source>
</reference>
<feature type="transmembrane region" description="Helical" evidence="1">
    <location>
        <begin position="518"/>
        <end position="541"/>
    </location>
</feature>
<evidence type="ECO:0000256" key="1">
    <source>
        <dbReference type="SAM" id="Phobius"/>
    </source>
</evidence>
<feature type="transmembrane region" description="Helical" evidence="1">
    <location>
        <begin position="207"/>
        <end position="228"/>
    </location>
</feature>
<name>A0A836CEM9_9STRA</name>
<feature type="transmembrane region" description="Helical" evidence="1">
    <location>
        <begin position="97"/>
        <end position="116"/>
    </location>
</feature>
<keyword evidence="1" id="KW-0472">Membrane</keyword>
<organism evidence="2 3">
    <name type="scientific">Tribonema minus</name>
    <dbReference type="NCBI Taxonomy" id="303371"/>
    <lineage>
        <taxon>Eukaryota</taxon>
        <taxon>Sar</taxon>
        <taxon>Stramenopiles</taxon>
        <taxon>Ochrophyta</taxon>
        <taxon>PX clade</taxon>
        <taxon>Xanthophyceae</taxon>
        <taxon>Tribonematales</taxon>
        <taxon>Tribonemataceae</taxon>
        <taxon>Tribonema</taxon>
    </lineage>
</organism>
<feature type="transmembrane region" description="Helical" evidence="1">
    <location>
        <begin position="152"/>
        <end position="169"/>
    </location>
</feature>
<evidence type="ECO:0000313" key="3">
    <source>
        <dbReference type="Proteomes" id="UP000664859"/>
    </source>
</evidence>
<dbReference type="PANTHER" id="PTHR11319:SF35">
    <property type="entry name" value="OUTER MEMBRANE PROTEIN PMPC-RELATED"/>
    <property type="match status" value="1"/>
</dbReference>
<feature type="transmembrane region" description="Helical" evidence="1">
    <location>
        <begin position="307"/>
        <end position="331"/>
    </location>
</feature>
<protein>
    <submittedName>
        <fullName evidence="2">Uncharacterized protein</fullName>
    </submittedName>
</protein>
<feature type="transmembrane region" description="Helical" evidence="1">
    <location>
        <begin position="181"/>
        <end position="201"/>
    </location>
</feature>
<feature type="transmembrane region" description="Helical" evidence="1">
    <location>
        <begin position="489"/>
        <end position="506"/>
    </location>
</feature>
<proteinExistence type="predicted"/>
<feature type="transmembrane region" description="Helical" evidence="1">
    <location>
        <begin position="258"/>
        <end position="279"/>
    </location>
</feature>
<evidence type="ECO:0000313" key="2">
    <source>
        <dbReference type="EMBL" id="KAG5183670.1"/>
    </source>
</evidence>
<gene>
    <name evidence="2" type="ORF">JKP88DRAFT_255721</name>
</gene>
<feature type="non-terminal residue" evidence="2">
    <location>
        <position position="680"/>
    </location>
</feature>
<sequence length="680" mass="73230">RHRGGDSNTGAGYWPRQCDVSAGAGQRSTWWCTSAYEESACEGGRVYVAAGADSANAANGYCKDGYSGPYCAVCADGFVSTGLYECQQCSASSTAGAYTALLIAFLAAAAAALYVLPNYEVNGHRGALAAWGSLPQLSRPRPSCCSKLRFRFLRIPIIVVQLVSGFMSISGLELAEPFQSFMMRLSILPSFSVVFGCIYDASFYTRLLFMTLAPLVPIAFLGCSWLFACARVGQLRRANAHAAAQCARSDALRRHWTAFLAWTFLIFGTVSSTIFQAFACDELPELGQWRLRADYAVQCYVDGYWGYFGYAMAMLVVYPIGITALYAYLLYLKRQSDRKLDVLAPVEAATGLRSTSNSAQPAGAAIAMYAGAQPNSATDLSVRSIQGSAAAQLSLRSATALGERQSAAVSQSPPGIVGASSFVWDQYHSKAQAWELVECARRLMLTGFLVFIHPQSAGQAAASTVFAFGFLLLYALYKPHHDRTLGHQYILGALIVYFASLSALLLKVDASADEGSQLVMGIVLVMLTVALIGAALLQILFEVVDISKMVPNVPYCERGAAATVNGFAARSAEAYKRARYVGHFDAGRWVVVPFVQESFGRLGGAARAVIARLATHAAARVGGSERVVRRRRSVVRRHFVGALSAAHARELAERIRAYVRSAQMSGRAVRPVSLLLAAAR</sequence>
<keyword evidence="3" id="KW-1185">Reference proteome</keyword>
<comment type="caution">
    <text evidence="2">The sequence shown here is derived from an EMBL/GenBank/DDBJ whole genome shotgun (WGS) entry which is preliminary data.</text>
</comment>